<dbReference type="PANTHER" id="PTHR11709:SF394">
    <property type="entry name" value="FI03373P-RELATED"/>
    <property type="match status" value="1"/>
</dbReference>
<dbReference type="InterPro" id="IPR045087">
    <property type="entry name" value="Cu-oxidase_fam"/>
</dbReference>
<protein>
    <submittedName>
        <fullName evidence="8">Multicopper oxidase</fullName>
    </submittedName>
</protein>
<dbReference type="AlphaFoldDB" id="A0A1G8R1L1"/>
<keyword evidence="2" id="KW-0560">Oxidoreductase</keyword>
<dbReference type="InterPro" id="IPR002355">
    <property type="entry name" value="Cu_oxidase_Cu_BS"/>
</dbReference>
<feature type="domain" description="Plastocyanin-like" evidence="7">
    <location>
        <begin position="61"/>
        <end position="147"/>
    </location>
</feature>
<keyword evidence="4" id="KW-0732">Signal</keyword>
<dbReference type="PROSITE" id="PS00080">
    <property type="entry name" value="MULTICOPPER_OXIDASE2"/>
    <property type="match status" value="1"/>
</dbReference>
<dbReference type="InterPro" id="IPR008972">
    <property type="entry name" value="Cupredoxin"/>
</dbReference>
<dbReference type="Gene3D" id="2.60.40.420">
    <property type="entry name" value="Cupredoxins - blue copper proteins"/>
    <property type="match status" value="2"/>
</dbReference>
<dbReference type="Pfam" id="PF00394">
    <property type="entry name" value="Cu-oxidase"/>
    <property type="match status" value="1"/>
</dbReference>
<organism evidence="8 9">
    <name type="scientific">Salipiger marinus</name>
    <dbReference type="NCBI Taxonomy" id="555512"/>
    <lineage>
        <taxon>Bacteria</taxon>
        <taxon>Pseudomonadati</taxon>
        <taxon>Pseudomonadota</taxon>
        <taxon>Alphaproteobacteria</taxon>
        <taxon>Rhodobacterales</taxon>
        <taxon>Roseobacteraceae</taxon>
        <taxon>Salipiger</taxon>
    </lineage>
</organism>
<evidence type="ECO:0000256" key="4">
    <source>
        <dbReference type="SAM" id="SignalP"/>
    </source>
</evidence>
<evidence type="ECO:0000256" key="3">
    <source>
        <dbReference type="ARBA" id="ARBA00023008"/>
    </source>
</evidence>
<feature type="domain" description="Plastocyanin-like" evidence="6">
    <location>
        <begin position="394"/>
        <end position="511"/>
    </location>
</feature>
<dbReference type="OrthoDB" id="9757546at2"/>
<evidence type="ECO:0000259" key="7">
    <source>
        <dbReference type="Pfam" id="PF07732"/>
    </source>
</evidence>
<accession>A0A1G8R1L1</accession>
<dbReference type="InterPro" id="IPR011707">
    <property type="entry name" value="Cu-oxidase-like_N"/>
</dbReference>
<gene>
    <name evidence="8" type="ORF">SAMN04487993_101854</name>
</gene>
<dbReference type="PANTHER" id="PTHR11709">
    <property type="entry name" value="MULTI-COPPER OXIDASE"/>
    <property type="match status" value="1"/>
</dbReference>
<dbReference type="STRING" id="555512.SAMN04487993_101854"/>
<keyword evidence="9" id="KW-1185">Reference proteome</keyword>
<name>A0A1G8R1L1_9RHOB</name>
<dbReference type="InterPro" id="IPR001117">
    <property type="entry name" value="Cu-oxidase_2nd"/>
</dbReference>
<dbReference type="CDD" id="cd13865">
    <property type="entry name" value="CuRO_1_LCC_like_3"/>
    <property type="match status" value="1"/>
</dbReference>
<dbReference type="CDD" id="cd13896">
    <property type="entry name" value="CuRO_3_CopA"/>
    <property type="match status" value="1"/>
</dbReference>
<evidence type="ECO:0000313" key="9">
    <source>
        <dbReference type="Proteomes" id="UP000199093"/>
    </source>
</evidence>
<dbReference type="GO" id="GO:0005507">
    <property type="term" value="F:copper ion binding"/>
    <property type="evidence" value="ECO:0007669"/>
    <property type="project" value="InterPro"/>
</dbReference>
<evidence type="ECO:0000313" key="8">
    <source>
        <dbReference type="EMBL" id="SDJ10862.1"/>
    </source>
</evidence>
<dbReference type="Pfam" id="PF07732">
    <property type="entry name" value="Cu-oxidase_3"/>
    <property type="match status" value="1"/>
</dbReference>
<feature type="chain" id="PRO_5011678454" evidence="4">
    <location>
        <begin position="29"/>
        <end position="514"/>
    </location>
</feature>
<dbReference type="RefSeq" id="WP_089849739.1">
    <property type="nucleotide sequence ID" value="NZ_FNEJ01000018.1"/>
</dbReference>
<evidence type="ECO:0000256" key="2">
    <source>
        <dbReference type="ARBA" id="ARBA00023002"/>
    </source>
</evidence>
<dbReference type="GO" id="GO:0016491">
    <property type="term" value="F:oxidoreductase activity"/>
    <property type="evidence" value="ECO:0007669"/>
    <property type="project" value="UniProtKB-KW"/>
</dbReference>
<dbReference type="InterPro" id="IPR006311">
    <property type="entry name" value="TAT_signal"/>
</dbReference>
<dbReference type="CDD" id="cd13887">
    <property type="entry name" value="CuRO_2_MCO_like_2"/>
    <property type="match status" value="1"/>
</dbReference>
<evidence type="ECO:0000259" key="6">
    <source>
        <dbReference type="Pfam" id="PF07731"/>
    </source>
</evidence>
<dbReference type="InterPro" id="IPR034279">
    <property type="entry name" value="CuRO_3_CopA"/>
</dbReference>
<evidence type="ECO:0000259" key="5">
    <source>
        <dbReference type="Pfam" id="PF00394"/>
    </source>
</evidence>
<feature type="signal peptide" evidence="4">
    <location>
        <begin position="1"/>
        <end position="28"/>
    </location>
</feature>
<keyword evidence="3" id="KW-0186">Copper</keyword>
<sequence>MNTLSRRGFLAASAAAVAVAHMPRFALAQTPDSLRLAAATRTLDIDGRAASVFGLAGSGGQGLVLDPGQRFRVDLTNDLDIGTIIHWHGQIPPNAQDGVPDMPMPLLAPGETRSYDFEARPGTHWMHSHVPTQEMQLLAAPLIVRSAEDVAADRQEVVMFLHDFSFKSPEEVLAEISGGHAGGGHGAHAHHGGAQPMQGTPMGGMGAMPGMDHGAMGGMPMDQMPGMGGMMGMGGQMGGMAMDLNDYDWDAYLANDRTLSDPDVVQVERGGRIRLRVINAAAATVFWIDTGAAGARLVAADGHAVQPLSGNRFGLAMGQRLDLEIDLPNENGAWPILALREGARERTGLILATPGAEVRRVDAVAEAEAPAFDTDLAQEARLIAVDALPERPVDRSQMLMLGGSMQPYVWTINGAVWGQHQPVTARRGERVVLSFHNMSMMGHPMHLHGHVFQVVGLNGRRVAGALRDTVYVPPMSMVDVALDAGEAARWMLHCHHMPHLATGMMTEFAVSASV</sequence>
<feature type="domain" description="Plastocyanin-like" evidence="5">
    <location>
        <begin position="252"/>
        <end position="341"/>
    </location>
</feature>
<evidence type="ECO:0000256" key="1">
    <source>
        <dbReference type="ARBA" id="ARBA00022723"/>
    </source>
</evidence>
<reference evidence="8 9" key="1">
    <citation type="submission" date="2016-10" db="EMBL/GenBank/DDBJ databases">
        <authorList>
            <person name="de Groot N.N."/>
        </authorList>
    </citation>
    <scope>NUCLEOTIDE SEQUENCE [LARGE SCALE GENOMIC DNA]</scope>
    <source>
        <strain evidence="8 9">DSM 26424</strain>
    </source>
</reference>
<keyword evidence="1" id="KW-0479">Metal-binding</keyword>
<dbReference type="Pfam" id="PF07731">
    <property type="entry name" value="Cu-oxidase_2"/>
    <property type="match status" value="1"/>
</dbReference>
<dbReference type="InterPro" id="IPR011706">
    <property type="entry name" value="Cu-oxidase_C"/>
</dbReference>
<dbReference type="SUPFAM" id="SSF49503">
    <property type="entry name" value="Cupredoxins"/>
    <property type="match status" value="3"/>
</dbReference>
<dbReference type="EMBL" id="FNEJ01000018">
    <property type="protein sequence ID" value="SDJ10862.1"/>
    <property type="molecule type" value="Genomic_DNA"/>
</dbReference>
<dbReference type="PROSITE" id="PS51318">
    <property type="entry name" value="TAT"/>
    <property type="match status" value="1"/>
</dbReference>
<proteinExistence type="predicted"/>
<dbReference type="Proteomes" id="UP000199093">
    <property type="component" value="Unassembled WGS sequence"/>
</dbReference>